<name>G0A6A6_METMM</name>
<dbReference type="KEGG" id="mmt:Metme_3363"/>
<evidence type="ECO:0000256" key="2">
    <source>
        <dbReference type="ARBA" id="ARBA00008520"/>
    </source>
</evidence>
<dbReference type="OrthoDB" id="9808332at2"/>
<dbReference type="STRING" id="857087.Metme_3363"/>
<dbReference type="EMBL" id="CP002738">
    <property type="protein sequence ID" value="AEG01734.1"/>
    <property type="molecule type" value="Genomic_DNA"/>
</dbReference>
<comment type="subcellular location">
    <subcellularLocation>
        <location evidence="1">Periplasm</location>
    </subcellularLocation>
</comment>
<reference evidence="6" key="3">
    <citation type="submission" date="2011-05" db="EMBL/GenBank/DDBJ databases">
        <title>Complete sequence of Methylomonas methanica MC09.</title>
        <authorList>
            <consortium name="US DOE Joint Genome Institute"/>
            <person name="Lucas S."/>
            <person name="Han J."/>
            <person name="Lapidus A."/>
            <person name="Cheng J.-F."/>
            <person name="Goodwin L."/>
            <person name="Pitluck S."/>
            <person name="Peters L."/>
            <person name="Mikhailova N."/>
            <person name="Teshima H."/>
            <person name="Han C."/>
            <person name="Tapia R."/>
            <person name="Land M."/>
            <person name="Hauser L."/>
            <person name="Kyrpides N."/>
            <person name="Ivanova N."/>
            <person name="Pagani I."/>
            <person name="Stein L."/>
            <person name="Woyke T."/>
        </authorList>
    </citation>
    <scope>NUCLEOTIDE SEQUENCE [LARGE SCALE GENOMIC DNA]</scope>
    <source>
        <strain evidence="6">MC09</strain>
    </source>
</reference>
<evidence type="ECO:0000256" key="1">
    <source>
        <dbReference type="ARBA" id="ARBA00004418"/>
    </source>
</evidence>
<dbReference type="PANTHER" id="PTHR43649:SF34">
    <property type="entry name" value="ABC TRANSPORTER PERIPLASMIC-BINDING PROTEIN YCJN-RELATED"/>
    <property type="match status" value="1"/>
</dbReference>
<dbReference type="RefSeq" id="WP_013819961.1">
    <property type="nucleotide sequence ID" value="NC_015572.1"/>
</dbReference>
<keyword evidence="3" id="KW-0813">Transport</keyword>
<dbReference type="AlphaFoldDB" id="G0A6A6"/>
<evidence type="ECO:0000256" key="4">
    <source>
        <dbReference type="ARBA" id="ARBA00022729"/>
    </source>
</evidence>
<evidence type="ECO:0000313" key="6">
    <source>
        <dbReference type="Proteomes" id="UP000008888"/>
    </source>
</evidence>
<dbReference type="InterPro" id="IPR050490">
    <property type="entry name" value="Bact_solute-bd_prot1"/>
</dbReference>
<dbReference type="Pfam" id="PF01547">
    <property type="entry name" value="SBP_bac_1"/>
    <property type="match status" value="1"/>
</dbReference>
<dbReference type="eggNOG" id="COG1653">
    <property type="taxonomic scope" value="Bacteria"/>
</dbReference>
<comment type="similarity">
    <text evidence="2">Belongs to the bacterial solute-binding protein 1 family.</text>
</comment>
<accession>G0A6A6</accession>
<reference key="2">
    <citation type="submission" date="2011-05" db="EMBL/GenBank/DDBJ databases">
        <title>Complete genome sequence of the aerobic marine methanotroph Methylomonas methanica MC09.</title>
        <authorList>
            <person name="Boden R."/>
            <person name="Cunliffe M."/>
            <person name="Scanlan J."/>
            <person name="Moussard H."/>
            <person name="Kits K.D."/>
            <person name="Klotz M."/>
            <person name="Jetten M."/>
            <person name="Vuilleumier S."/>
            <person name="Han J."/>
            <person name="Peters L."/>
            <person name="Mikhailova N."/>
            <person name="Teshima H."/>
            <person name="Tapia R."/>
            <person name="Kyrpides N."/>
            <person name="Ivanova N."/>
            <person name="Pagani I."/>
            <person name="Cheng J.-F."/>
            <person name="Goodwin L."/>
            <person name="Han C."/>
            <person name="Hauser L."/>
            <person name="Land M."/>
            <person name="Lapidus A."/>
            <person name="Lucas S."/>
            <person name="Pitluck S."/>
            <person name="Woyke T."/>
            <person name="Stein L.Y."/>
            <person name="Murrell C."/>
        </authorList>
    </citation>
    <scope>NUCLEOTIDE SEQUENCE</scope>
    <source>
        <strain>MC09</strain>
    </source>
</reference>
<dbReference type="Proteomes" id="UP000008888">
    <property type="component" value="Chromosome"/>
</dbReference>
<evidence type="ECO:0000313" key="5">
    <source>
        <dbReference type="EMBL" id="AEG01734.1"/>
    </source>
</evidence>
<keyword evidence="4" id="KW-0732">Signal</keyword>
<keyword evidence="6" id="KW-1185">Reference proteome</keyword>
<dbReference type="PANTHER" id="PTHR43649">
    <property type="entry name" value="ARABINOSE-BINDING PROTEIN-RELATED"/>
    <property type="match status" value="1"/>
</dbReference>
<dbReference type="SUPFAM" id="SSF53850">
    <property type="entry name" value="Periplasmic binding protein-like II"/>
    <property type="match status" value="1"/>
</dbReference>
<evidence type="ECO:0000256" key="3">
    <source>
        <dbReference type="ARBA" id="ARBA00022448"/>
    </source>
</evidence>
<reference evidence="5 6" key="1">
    <citation type="journal article" date="2011" name="J. Bacteriol.">
        <title>Complete Genome Sequence of the Aerobic Marine Methanotroph Methylomonas methanica MC09.</title>
        <authorList>
            <person name="Boden R."/>
            <person name="Cunliffe M."/>
            <person name="Scanlan J."/>
            <person name="Moussard H."/>
            <person name="Kits K.D."/>
            <person name="Klotz M.G."/>
            <person name="Jetten M.S."/>
            <person name="Vuilleumier S."/>
            <person name="Han J."/>
            <person name="Peters L."/>
            <person name="Mikhailova N."/>
            <person name="Teshima H."/>
            <person name="Tapia R."/>
            <person name="Kyrpides N."/>
            <person name="Ivanova N."/>
            <person name="Pagani I."/>
            <person name="Cheng J.F."/>
            <person name="Goodwin L."/>
            <person name="Han C."/>
            <person name="Hauser L."/>
            <person name="Land M.L."/>
            <person name="Lapidus A."/>
            <person name="Lucas S."/>
            <person name="Pitluck S."/>
            <person name="Woyke T."/>
            <person name="Stein L."/>
            <person name="Murrell J.C."/>
        </authorList>
    </citation>
    <scope>NUCLEOTIDE SEQUENCE [LARGE SCALE GENOMIC DNA]</scope>
    <source>
        <strain evidence="5 6">MC09</strain>
    </source>
</reference>
<gene>
    <name evidence="5" type="ordered locus">Metme_3363</name>
</gene>
<sequence>MRITHNATANPVIHGHSIPRVLAALLTLFVPGCQTEPPPPQPMLNWYVFDERSGAFREAAAACSEQAAGRYHIVLNPLPSDADQQREQLVRRLAAADPAIDIVGMDVIWTAEFAAAGWILPWPEQTSQRISNGRLPAAVASGRYNGQSWAVPFTSNAQLLWYRSDRIDKAPQNWRTLLAQAEALNTPGALQLQGQRYEGLTVFFVSLLASAGGAVLDANGELSLPDEATLAVLTLMQRIATSPAVSRSLATDREDQARLAFETGRPSFMLNYSFVWPSAQQNAPEVAKHMAYSRWPAVSPHHPSRVTLGGINLGVAAYGRHPQLAFEAAECLASAANQIKAAVQGGMPPTLEALYDNPEVRRQFPFADTLHDTLRDAVLRPPSPLYNDISLAISRTLHPMRDIKPAADLPRLRRAVQRALHSEGLL</sequence>
<dbReference type="GO" id="GO:0042597">
    <property type="term" value="C:periplasmic space"/>
    <property type="evidence" value="ECO:0007669"/>
    <property type="project" value="UniProtKB-SubCell"/>
</dbReference>
<organism evidence="5 6">
    <name type="scientific">Methylomonas methanica (strain DSM 25384 / MC09)</name>
    <dbReference type="NCBI Taxonomy" id="857087"/>
    <lineage>
        <taxon>Bacteria</taxon>
        <taxon>Pseudomonadati</taxon>
        <taxon>Pseudomonadota</taxon>
        <taxon>Gammaproteobacteria</taxon>
        <taxon>Methylococcales</taxon>
        <taxon>Methylococcaceae</taxon>
        <taxon>Methylomonas</taxon>
    </lineage>
</organism>
<dbReference type="HOGENOM" id="CLU_031285_9_1_6"/>
<dbReference type="InterPro" id="IPR006059">
    <property type="entry name" value="SBP"/>
</dbReference>
<dbReference type="CDD" id="cd14750">
    <property type="entry name" value="PBP2_TMBP"/>
    <property type="match status" value="1"/>
</dbReference>
<dbReference type="Gene3D" id="3.40.190.10">
    <property type="entry name" value="Periplasmic binding protein-like II"/>
    <property type="match status" value="2"/>
</dbReference>
<protein>
    <submittedName>
        <fullName evidence="5">Extracellular solute-binding protein family 1</fullName>
    </submittedName>
</protein>
<proteinExistence type="inferred from homology"/>